<protein>
    <submittedName>
        <fullName evidence="3">LPS-assembly protein LptD</fullName>
    </submittedName>
</protein>
<accession>A0A9D2A2I0</accession>
<dbReference type="Proteomes" id="UP000824023">
    <property type="component" value="Unassembled WGS sequence"/>
</dbReference>
<evidence type="ECO:0000313" key="4">
    <source>
        <dbReference type="Proteomes" id="UP000824023"/>
    </source>
</evidence>
<feature type="region of interest" description="Disordered" evidence="1">
    <location>
        <begin position="756"/>
        <end position="790"/>
    </location>
</feature>
<dbReference type="PANTHER" id="PTHR30189">
    <property type="entry name" value="LPS-ASSEMBLY PROTEIN"/>
    <property type="match status" value="1"/>
</dbReference>
<dbReference type="EMBL" id="DXCK01000004">
    <property type="protein sequence ID" value="HIZ00678.1"/>
    <property type="molecule type" value="Genomic_DNA"/>
</dbReference>
<gene>
    <name evidence="3" type="ORF">H9819_00265</name>
</gene>
<feature type="compositionally biased region" description="Basic and acidic residues" evidence="1">
    <location>
        <begin position="756"/>
        <end position="768"/>
    </location>
</feature>
<dbReference type="PANTHER" id="PTHR30189:SF1">
    <property type="entry name" value="LPS-ASSEMBLY PROTEIN LPTD"/>
    <property type="match status" value="1"/>
</dbReference>
<proteinExistence type="predicted"/>
<evidence type="ECO:0000256" key="1">
    <source>
        <dbReference type="SAM" id="MobiDB-lite"/>
    </source>
</evidence>
<evidence type="ECO:0000313" key="3">
    <source>
        <dbReference type="EMBL" id="HIZ00678.1"/>
    </source>
</evidence>
<comment type="caution">
    <text evidence="3">The sequence shown here is derived from an EMBL/GenBank/DDBJ whole genome shotgun (WGS) entry which is preliminary data.</text>
</comment>
<sequence length="923" mass="105652">MTSLKANIFISIIILFLLLLISSEADSQRRGRERRIRQDRVQPTSQLGDSLSIDSLATDSLMLDSLQADTVPKKKEGLDAPVTYEASDSIVFTQDGYAHLYGEGKVNYPHQNIELTAEVITMNMDSSTVYAHGVEDSLGVMQGLPVFKDGETPYETNTIRYNFKSKKGLISNVVSQQGEGYVTGNNAKKGAGDELYMKKGRYTTCDNHEHPHFYMQMTYAKVRPKKNVVTGPAYLVVEDVPLPLAVPFFFFPFSSSYQSGFLMPTYMDDSSRGFGLTDGGYYFAISDQMDLKLRGDIFTKGSWAINAESNYVKRYKFSGMFQLNYQVTKTGDKGLSDYSVAKDFKIVWSHRQDAKANPNSTFSASVNFSTSSYERTNIDNLYNSQLMSQNTKTSSVSYSRNFFDNLLSISATANIAQTMRDSSISVTLPDLNISLSTVYPFRRKNRVGDEKWYEKISLRYTGRLTNSIQTKDNLLFKSSLIRDWENAMQHNIPISATFTLFNYFNVTPSFNYTERWYTRKISRDWDQQEQEVVNTDTVFGFHRVYDYSASIGINTKIYGMYKPLFFPKKEIQIRHVITPSITISGSPDFGSSRYGYYDSYVRTDRNGVPTDTVRYSYYADQPFSPPGTGKSGTISFDLSNNLEMKYKDKNDSIRKISLIDELGVGISYNMAAKEKPWGDLDFNLRLKLTKNYTLSMSSRFATYAYEFDENGNVYEGNRTEWSYGRFGRWSGYGTSFSWTLNNDSWKKLVKLFTGKGDDEKDEPNKDENSAEGDGTEESSDGLNKKKTQRAEVDDDGYQVFKMPWSINFSTGFNISEDRTKPINRERMRYPYKFSLNALNINGNIKISNKWSINFNSGYDFNEKEITQTTFNITRDLHCFSMSASVAPFGRWKYYNFTIRANASILQDLKYEQRSQTQSNIQWY</sequence>
<evidence type="ECO:0000259" key="2">
    <source>
        <dbReference type="Pfam" id="PF19838"/>
    </source>
</evidence>
<feature type="compositionally biased region" description="Acidic residues" evidence="1">
    <location>
        <begin position="769"/>
        <end position="779"/>
    </location>
</feature>
<dbReference type="InterPro" id="IPR050218">
    <property type="entry name" value="LptD"/>
</dbReference>
<dbReference type="Pfam" id="PF19838">
    <property type="entry name" value="LptD_2"/>
    <property type="match status" value="1"/>
</dbReference>
<dbReference type="AlphaFoldDB" id="A0A9D2A2I0"/>
<feature type="domain" description="LPS-assembly protein LptD central" evidence="2">
    <location>
        <begin position="228"/>
        <end position="703"/>
    </location>
</feature>
<reference evidence="3" key="1">
    <citation type="journal article" date="2021" name="PeerJ">
        <title>Extensive microbial diversity within the chicken gut microbiome revealed by metagenomics and culture.</title>
        <authorList>
            <person name="Gilroy R."/>
            <person name="Ravi A."/>
            <person name="Getino M."/>
            <person name="Pursley I."/>
            <person name="Horton D.L."/>
            <person name="Alikhan N.F."/>
            <person name="Baker D."/>
            <person name="Gharbi K."/>
            <person name="Hall N."/>
            <person name="Watson M."/>
            <person name="Adriaenssens E.M."/>
            <person name="Foster-Nyarko E."/>
            <person name="Jarju S."/>
            <person name="Secka A."/>
            <person name="Antonio M."/>
            <person name="Oren A."/>
            <person name="Chaudhuri R.R."/>
            <person name="La Ragione R."/>
            <person name="Hildebrand F."/>
            <person name="Pallen M.J."/>
        </authorList>
    </citation>
    <scope>NUCLEOTIDE SEQUENCE</scope>
    <source>
        <strain evidence="3">ChiHjej12B11-24981</strain>
    </source>
</reference>
<dbReference type="GO" id="GO:0009279">
    <property type="term" value="C:cell outer membrane"/>
    <property type="evidence" value="ECO:0007669"/>
    <property type="project" value="TreeGrafter"/>
</dbReference>
<dbReference type="InterPro" id="IPR045659">
    <property type="entry name" value="LptD_2"/>
</dbReference>
<dbReference type="GO" id="GO:1990351">
    <property type="term" value="C:transporter complex"/>
    <property type="evidence" value="ECO:0007669"/>
    <property type="project" value="TreeGrafter"/>
</dbReference>
<name>A0A9D2A2I0_9BACE</name>
<reference evidence="3" key="2">
    <citation type="submission" date="2021-04" db="EMBL/GenBank/DDBJ databases">
        <authorList>
            <person name="Gilroy R."/>
        </authorList>
    </citation>
    <scope>NUCLEOTIDE SEQUENCE</scope>
    <source>
        <strain evidence="3">ChiHjej12B11-24981</strain>
    </source>
</reference>
<organism evidence="3 4">
    <name type="scientific">Candidatus Bacteroides merdipullorum</name>
    <dbReference type="NCBI Taxonomy" id="2838474"/>
    <lineage>
        <taxon>Bacteria</taxon>
        <taxon>Pseudomonadati</taxon>
        <taxon>Bacteroidota</taxon>
        <taxon>Bacteroidia</taxon>
        <taxon>Bacteroidales</taxon>
        <taxon>Bacteroidaceae</taxon>
        <taxon>Bacteroides</taxon>
    </lineage>
</organism>